<reference evidence="2 3" key="1">
    <citation type="journal article" name="Sci. Rep.">
        <title>Genome-scale phylogenetic analyses confirm Olpidium as the closest living zoosporic fungus to the non-flagellated, terrestrial fungi.</title>
        <authorList>
            <person name="Chang Y."/>
            <person name="Rochon D."/>
            <person name="Sekimoto S."/>
            <person name="Wang Y."/>
            <person name="Chovatia M."/>
            <person name="Sandor L."/>
            <person name="Salamov A."/>
            <person name="Grigoriev I.V."/>
            <person name="Stajich J.E."/>
            <person name="Spatafora J.W."/>
        </authorList>
    </citation>
    <scope>NUCLEOTIDE SEQUENCE [LARGE SCALE GENOMIC DNA]</scope>
    <source>
        <strain evidence="2">S191</strain>
    </source>
</reference>
<sequence>MLKTSAVVRHPGVVSGGVEARRIAPLSQSGARSSRVAPRRGSTTENAVTLVRPASAAVTGGGVAAMEGGTP</sequence>
<dbReference type="EMBL" id="JAEFCI010008296">
    <property type="protein sequence ID" value="KAG5458562.1"/>
    <property type="molecule type" value="Genomic_DNA"/>
</dbReference>
<organism evidence="2 3">
    <name type="scientific">Olpidium bornovanus</name>
    <dbReference type="NCBI Taxonomy" id="278681"/>
    <lineage>
        <taxon>Eukaryota</taxon>
        <taxon>Fungi</taxon>
        <taxon>Fungi incertae sedis</taxon>
        <taxon>Olpidiomycota</taxon>
        <taxon>Olpidiomycotina</taxon>
        <taxon>Olpidiomycetes</taxon>
        <taxon>Olpidiales</taxon>
        <taxon>Olpidiaceae</taxon>
        <taxon>Olpidium</taxon>
    </lineage>
</organism>
<dbReference type="AlphaFoldDB" id="A0A8H7ZSH8"/>
<comment type="caution">
    <text evidence="2">The sequence shown here is derived from an EMBL/GenBank/DDBJ whole genome shotgun (WGS) entry which is preliminary data.</text>
</comment>
<accession>A0A8H7ZSH8</accession>
<dbReference type="Proteomes" id="UP000673691">
    <property type="component" value="Unassembled WGS sequence"/>
</dbReference>
<name>A0A8H7ZSH8_9FUNG</name>
<protein>
    <submittedName>
        <fullName evidence="2">Uncharacterized protein</fullName>
    </submittedName>
</protein>
<evidence type="ECO:0000313" key="3">
    <source>
        <dbReference type="Proteomes" id="UP000673691"/>
    </source>
</evidence>
<proteinExistence type="predicted"/>
<evidence type="ECO:0000256" key="1">
    <source>
        <dbReference type="SAM" id="MobiDB-lite"/>
    </source>
</evidence>
<feature type="region of interest" description="Disordered" evidence="1">
    <location>
        <begin position="25"/>
        <end position="48"/>
    </location>
</feature>
<keyword evidence="3" id="KW-1185">Reference proteome</keyword>
<gene>
    <name evidence="2" type="ORF">BJ554DRAFT_1189</name>
</gene>
<evidence type="ECO:0000313" key="2">
    <source>
        <dbReference type="EMBL" id="KAG5458562.1"/>
    </source>
</evidence>